<dbReference type="EnsemblPlants" id="AET5Gv20565100.2">
    <property type="protein sequence ID" value="AET5Gv20565100.2"/>
    <property type="gene ID" value="AET5Gv20565100"/>
</dbReference>
<keyword evidence="2" id="KW-1185">Reference proteome</keyword>
<reference evidence="1" key="3">
    <citation type="journal article" date="2017" name="Nature">
        <title>Genome sequence of the progenitor of the wheat D genome Aegilops tauschii.</title>
        <authorList>
            <person name="Luo M.C."/>
            <person name="Gu Y.Q."/>
            <person name="Puiu D."/>
            <person name="Wang H."/>
            <person name="Twardziok S.O."/>
            <person name="Deal K.R."/>
            <person name="Huo N."/>
            <person name="Zhu T."/>
            <person name="Wang L."/>
            <person name="Wang Y."/>
            <person name="McGuire P.E."/>
            <person name="Liu S."/>
            <person name="Long H."/>
            <person name="Ramasamy R.K."/>
            <person name="Rodriguez J.C."/>
            <person name="Van S.L."/>
            <person name="Yuan L."/>
            <person name="Wang Z."/>
            <person name="Xia Z."/>
            <person name="Xiao L."/>
            <person name="Anderson O.D."/>
            <person name="Ouyang S."/>
            <person name="Liang Y."/>
            <person name="Zimin A.V."/>
            <person name="Pertea G."/>
            <person name="Qi P."/>
            <person name="Bennetzen J.L."/>
            <person name="Dai X."/>
            <person name="Dawson M.W."/>
            <person name="Muller H.G."/>
            <person name="Kugler K."/>
            <person name="Rivarola-Duarte L."/>
            <person name="Spannagl M."/>
            <person name="Mayer K.F.X."/>
            <person name="Lu F.H."/>
            <person name="Bevan M.W."/>
            <person name="Leroy P."/>
            <person name="Li P."/>
            <person name="You F.M."/>
            <person name="Sun Q."/>
            <person name="Liu Z."/>
            <person name="Lyons E."/>
            <person name="Wicker T."/>
            <person name="Salzberg S.L."/>
            <person name="Devos K.M."/>
            <person name="Dvorak J."/>
        </authorList>
    </citation>
    <scope>NUCLEOTIDE SEQUENCE [LARGE SCALE GENOMIC DNA]</scope>
    <source>
        <strain evidence="1">cv. AL8/78</strain>
    </source>
</reference>
<evidence type="ECO:0000313" key="1">
    <source>
        <dbReference type="EnsemblPlants" id="AET5Gv20565100.2"/>
    </source>
</evidence>
<accession>A0A453KZ91</accession>
<organism evidence="1 2">
    <name type="scientific">Aegilops tauschii subsp. strangulata</name>
    <name type="common">Goatgrass</name>
    <dbReference type="NCBI Taxonomy" id="200361"/>
    <lineage>
        <taxon>Eukaryota</taxon>
        <taxon>Viridiplantae</taxon>
        <taxon>Streptophyta</taxon>
        <taxon>Embryophyta</taxon>
        <taxon>Tracheophyta</taxon>
        <taxon>Spermatophyta</taxon>
        <taxon>Magnoliopsida</taxon>
        <taxon>Liliopsida</taxon>
        <taxon>Poales</taxon>
        <taxon>Poaceae</taxon>
        <taxon>BOP clade</taxon>
        <taxon>Pooideae</taxon>
        <taxon>Triticodae</taxon>
        <taxon>Triticeae</taxon>
        <taxon>Triticinae</taxon>
        <taxon>Aegilops</taxon>
    </lineage>
</organism>
<reference evidence="2" key="1">
    <citation type="journal article" date="2014" name="Science">
        <title>Ancient hybridizations among the ancestral genomes of bread wheat.</title>
        <authorList>
            <consortium name="International Wheat Genome Sequencing Consortium,"/>
            <person name="Marcussen T."/>
            <person name="Sandve S.R."/>
            <person name="Heier L."/>
            <person name="Spannagl M."/>
            <person name="Pfeifer M."/>
            <person name="Jakobsen K.S."/>
            <person name="Wulff B.B."/>
            <person name="Steuernagel B."/>
            <person name="Mayer K.F."/>
            <person name="Olsen O.A."/>
        </authorList>
    </citation>
    <scope>NUCLEOTIDE SEQUENCE [LARGE SCALE GENOMIC DNA]</scope>
    <source>
        <strain evidence="2">cv. AL8/78</strain>
    </source>
</reference>
<evidence type="ECO:0000313" key="2">
    <source>
        <dbReference type="Proteomes" id="UP000015105"/>
    </source>
</evidence>
<reference evidence="1" key="5">
    <citation type="journal article" date="2021" name="G3 (Bethesda)">
        <title>Aegilops tauschii genome assembly Aet v5.0 features greater sequence contiguity and improved annotation.</title>
        <authorList>
            <person name="Wang L."/>
            <person name="Zhu T."/>
            <person name="Rodriguez J.C."/>
            <person name="Deal K.R."/>
            <person name="Dubcovsky J."/>
            <person name="McGuire P.E."/>
            <person name="Lux T."/>
            <person name="Spannagl M."/>
            <person name="Mayer K.F.X."/>
            <person name="Baldrich P."/>
            <person name="Meyers B.C."/>
            <person name="Huo N."/>
            <person name="Gu Y.Q."/>
            <person name="Zhou H."/>
            <person name="Devos K.M."/>
            <person name="Bennetzen J.L."/>
            <person name="Unver T."/>
            <person name="Budak H."/>
            <person name="Gulick P.J."/>
            <person name="Galiba G."/>
            <person name="Kalapos B."/>
            <person name="Nelson D.R."/>
            <person name="Li P."/>
            <person name="You F.M."/>
            <person name="Luo M.C."/>
            <person name="Dvorak J."/>
        </authorList>
    </citation>
    <scope>NUCLEOTIDE SEQUENCE [LARGE SCALE GENOMIC DNA]</scope>
    <source>
        <strain evidence="1">cv. AL8/78</strain>
    </source>
</reference>
<dbReference type="Proteomes" id="UP000015105">
    <property type="component" value="Chromosome 5D"/>
</dbReference>
<sequence>MVNLQLSSIPEVMVRKLPMYLLHRSQTYPEYEVDVVAILLLGTS</sequence>
<dbReference type="Gramene" id="AET5Gv20565100.2">
    <property type="protein sequence ID" value="AET5Gv20565100.2"/>
    <property type="gene ID" value="AET5Gv20565100"/>
</dbReference>
<reference evidence="2" key="2">
    <citation type="journal article" date="2017" name="Nat. Plants">
        <title>The Aegilops tauschii genome reveals multiple impacts of transposons.</title>
        <authorList>
            <person name="Zhao G."/>
            <person name="Zou C."/>
            <person name="Li K."/>
            <person name="Wang K."/>
            <person name="Li T."/>
            <person name="Gao L."/>
            <person name="Zhang X."/>
            <person name="Wang H."/>
            <person name="Yang Z."/>
            <person name="Liu X."/>
            <person name="Jiang W."/>
            <person name="Mao L."/>
            <person name="Kong X."/>
            <person name="Jiao Y."/>
            <person name="Jia J."/>
        </authorList>
    </citation>
    <scope>NUCLEOTIDE SEQUENCE [LARGE SCALE GENOMIC DNA]</scope>
    <source>
        <strain evidence="2">cv. AL8/78</strain>
    </source>
</reference>
<dbReference type="AlphaFoldDB" id="A0A453KZ91"/>
<reference evidence="1" key="4">
    <citation type="submission" date="2019-03" db="UniProtKB">
        <authorList>
            <consortium name="EnsemblPlants"/>
        </authorList>
    </citation>
    <scope>IDENTIFICATION</scope>
</reference>
<protein>
    <submittedName>
        <fullName evidence="1">Uncharacterized protein</fullName>
    </submittedName>
</protein>
<proteinExistence type="predicted"/>
<name>A0A453KZ91_AEGTS</name>